<dbReference type="EMBL" id="JAVRRT010000020">
    <property type="protein sequence ID" value="KAK5164321.1"/>
    <property type="molecule type" value="Genomic_DNA"/>
</dbReference>
<keyword evidence="1" id="KW-0812">Transmembrane</keyword>
<comment type="similarity">
    <text evidence="4">Belongs to the AIM11 family.</text>
</comment>
<comment type="caution">
    <text evidence="6">The sequence shown here is derived from an EMBL/GenBank/DDBJ whole genome shotgun (WGS) entry which is preliminary data.</text>
</comment>
<accession>A0AAV9NWZ0</accession>
<feature type="compositionally biased region" description="Low complexity" evidence="5">
    <location>
        <begin position="91"/>
        <end position="127"/>
    </location>
</feature>
<reference evidence="6 7" key="1">
    <citation type="submission" date="2023-08" db="EMBL/GenBank/DDBJ databases">
        <title>Black Yeasts Isolated from many extreme environments.</title>
        <authorList>
            <person name="Coleine C."/>
            <person name="Stajich J.E."/>
            <person name="Selbmann L."/>
        </authorList>
    </citation>
    <scope>NUCLEOTIDE SEQUENCE [LARGE SCALE GENOMIC DNA]</scope>
    <source>
        <strain evidence="6 7">CCFEE 5935</strain>
    </source>
</reference>
<dbReference type="GO" id="GO:0005739">
    <property type="term" value="C:mitochondrion"/>
    <property type="evidence" value="ECO:0007669"/>
    <property type="project" value="TreeGrafter"/>
</dbReference>
<evidence type="ECO:0000256" key="3">
    <source>
        <dbReference type="ARBA" id="ARBA00023136"/>
    </source>
</evidence>
<dbReference type="GO" id="GO:0016020">
    <property type="term" value="C:membrane"/>
    <property type="evidence" value="ECO:0007669"/>
    <property type="project" value="UniProtKB-SubCell"/>
</dbReference>
<evidence type="ECO:0000313" key="6">
    <source>
        <dbReference type="EMBL" id="KAK5164321.1"/>
    </source>
</evidence>
<evidence type="ECO:0000313" key="7">
    <source>
        <dbReference type="Proteomes" id="UP001337655"/>
    </source>
</evidence>
<dbReference type="AlphaFoldDB" id="A0AAV9NWZ0"/>
<proteinExistence type="inferred from homology"/>
<feature type="region of interest" description="Disordered" evidence="5">
    <location>
        <begin position="88"/>
        <end position="134"/>
    </location>
</feature>
<dbReference type="Proteomes" id="UP001337655">
    <property type="component" value="Unassembled WGS sequence"/>
</dbReference>
<gene>
    <name evidence="4" type="primary">AIM11</name>
    <name evidence="6" type="ORF">LTR77_010016</name>
</gene>
<sequence length="240" mass="25073">MSLSDFYARFLAPGDVRARSSVLEQEQRDEAAALEKKRLAAASAKPPRIDAAHRVRRQNAMLYGGLVFTGLSAVVTRRSLRGKKVQVQGLPAAAPGTATTAPAAGSAAVPPPTSTTIPGPTTTVAPPGQAQGSKADASLDALSALGLATLNVFSTFMLGAGIAMSYFDIADLEDIKQKVNQGLGNEVNEDGDAEGDREIETWIAEVLARKDGKEGGGIGGLREGVLEKMVEMEEGKKKGR</sequence>
<keyword evidence="3" id="KW-0472">Membrane</keyword>
<evidence type="ECO:0000256" key="1">
    <source>
        <dbReference type="ARBA" id="ARBA00022692"/>
    </source>
</evidence>
<organism evidence="6 7">
    <name type="scientific">Saxophila tyrrhenica</name>
    <dbReference type="NCBI Taxonomy" id="1690608"/>
    <lineage>
        <taxon>Eukaryota</taxon>
        <taxon>Fungi</taxon>
        <taxon>Dikarya</taxon>
        <taxon>Ascomycota</taxon>
        <taxon>Pezizomycotina</taxon>
        <taxon>Dothideomycetes</taxon>
        <taxon>Dothideomycetidae</taxon>
        <taxon>Mycosphaerellales</taxon>
        <taxon>Extremaceae</taxon>
        <taxon>Saxophila</taxon>
    </lineage>
</organism>
<keyword evidence="2" id="KW-1133">Transmembrane helix</keyword>
<dbReference type="InterPro" id="IPR038814">
    <property type="entry name" value="AIM11"/>
</dbReference>
<protein>
    <recommendedName>
        <fullName evidence="4">Altered inheritance of mitochondria protein 11</fullName>
    </recommendedName>
</protein>
<evidence type="ECO:0000256" key="5">
    <source>
        <dbReference type="SAM" id="MobiDB-lite"/>
    </source>
</evidence>
<evidence type="ECO:0000256" key="2">
    <source>
        <dbReference type="ARBA" id="ARBA00022989"/>
    </source>
</evidence>
<name>A0AAV9NWZ0_9PEZI</name>
<dbReference type="PANTHER" id="PTHR39136:SF1">
    <property type="entry name" value="ALTERED INHERITANCE OF MITOCHONDRIA PROTEIN 11"/>
    <property type="match status" value="1"/>
</dbReference>
<evidence type="ECO:0000256" key="4">
    <source>
        <dbReference type="RuleBase" id="RU367098"/>
    </source>
</evidence>
<keyword evidence="7" id="KW-1185">Reference proteome</keyword>
<dbReference type="PANTHER" id="PTHR39136">
    <property type="entry name" value="ALTERED INHERITANCE OF MITOCHONDRIA PROTEIN 11"/>
    <property type="match status" value="1"/>
</dbReference>
<comment type="subcellular location">
    <subcellularLocation>
        <location evidence="4">Membrane</location>
        <topology evidence="4">Multi-pass membrane protein</topology>
    </subcellularLocation>
</comment>